<accession>A0ABX8ILF0</accession>
<dbReference type="GeneID" id="78559271"/>
<feature type="domain" description="Rho termination factor-like N-terminal" evidence="1">
    <location>
        <begin position="58"/>
        <end position="98"/>
    </location>
</feature>
<dbReference type="RefSeq" id="WP_014576186.1">
    <property type="nucleotide sequence ID" value="NZ_CP076686.1"/>
</dbReference>
<gene>
    <name evidence="2" type="ORF">KQ249_07470</name>
</gene>
<evidence type="ECO:0000313" key="2">
    <source>
        <dbReference type="EMBL" id="QWV14423.1"/>
    </source>
</evidence>
<reference evidence="2 3" key="1">
    <citation type="submission" date="2021-06" db="EMBL/GenBank/DDBJ databases">
        <title>Microbial metabolic specificity influences pelagic lipid remineralization.</title>
        <authorList>
            <person name="Behrendt L."/>
            <person name="Hunter J.E."/>
            <person name="Alcolombri U."/>
            <person name="Smriga S."/>
            <person name="Mincer T."/>
            <person name="Lowenstein D.P."/>
            <person name="Peaudecerf F.J."/>
            <person name="Fernandez V.I."/>
            <person name="Fredricks H."/>
            <person name="Almblad H."/>
            <person name="Harrison J.J."/>
            <person name="Stocker R."/>
            <person name="Van Mooy B.A.S."/>
        </authorList>
    </citation>
    <scope>NUCLEOTIDE SEQUENCE [LARGE SCALE GENOMIC DNA]</scope>
    <source>
        <strain evidence="2 3">HP15-B</strain>
    </source>
</reference>
<protein>
    <submittedName>
        <fullName evidence="2">Rho termination factor N-terminal domain-containing protein</fullName>
    </submittedName>
</protein>
<dbReference type="Proteomes" id="UP000683442">
    <property type="component" value="Chromosome"/>
</dbReference>
<dbReference type="Gene3D" id="1.10.720.10">
    <property type="match status" value="1"/>
</dbReference>
<dbReference type="SUPFAM" id="SSF68912">
    <property type="entry name" value="Rho N-terminal domain-like"/>
    <property type="match status" value="1"/>
</dbReference>
<keyword evidence="3" id="KW-1185">Reference proteome</keyword>
<dbReference type="SMART" id="SM00959">
    <property type="entry name" value="Rho_N"/>
    <property type="match status" value="1"/>
</dbReference>
<name>A0ABX8ILF0_9GAMM</name>
<dbReference type="InterPro" id="IPR036269">
    <property type="entry name" value="Rho_N_sf"/>
</dbReference>
<evidence type="ECO:0000259" key="1">
    <source>
        <dbReference type="SMART" id="SM00959"/>
    </source>
</evidence>
<evidence type="ECO:0000313" key="3">
    <source>
        <dbReference type="Proteomes" id="UP000683442"/>
    </source>
</evidence>
<organism evidence="2 3">
    <name type="scientific">Marinobacter adhaerens</name>
    <dbReference type="NCBI Taxonomy" id="1033846"/>
    <lineage>
        <taxon>Bacteria</taxon>
        <taxon>Pseudomonadati</taxon>
        <taxon>Pseudomonadota</taxon>
        <taxon>Gammaproteobacteria</taxon>
        <taxon>Pseudomonadales</taxon>
        <taxon>Marinobacteraceae</taxon>
        <taxon>Marinobacter</taxon>
    </lineage>
</organism>
<proteinExistence type="predicted"/>
<dbReference type="Pfam" id="PF07498">
    <property type="entry name" value="Rho_N"/>
    <property type="match status" value="1"/>
</dbReference>
<sequence>MSKKTISLQCTSAFFVKGEMITKDKIVHGVPEADALNLIRRGKAKKVEAEEDGAEAPALKDLTVAELRDVAKEYDIEGAADMKKADLVAAIEKLESEED</sequence>
<dbReference type="EMBL" id="CP076686">
    <property type="protein sequence ID" value="QWV14423.1"/>
    <property type="molecule type" value="Genomic_DNA"/>
</dbReference>
<dbReference type="InterPro" id="IPR011112">
    <property type="entry name" value="Rho-like_N"/>
</dbReference>